<dbReference type="AlphaFoldDB" id="A0A060C824"/>
<comment type="similarity">
    <text evidence="3">Belongs to the glycosyl hydrolase 26 family.</text>
</comment>
<accession>A0A060C824</accession>
<organism evidence="5">
    <name type="scientific">uncultured Rhodothermus sp</name>
    <dbReference type="NCBI Taxonomy" id="246141"/>
    <lineage>
        <taxon>Bacteria</taxon>
        <taxon>Pseudomonadati</taxon>
        <taxon>Rhodothermota</taxon>
        <taxon>Rhodothermia</taxon>
        <taxon>Rhodothermales</taxon>
        <taxon>Rhodothermaceae</taxon>
        <taxon>Rhodothermus</taxon>
        <taxon>environmental samples</taxon>
    </lineage>
</organism>
<reference evidence="5" key="1">
    <citation type="journal article" date="2013" name="Environ. Microbiol.">
        <title>Seasonally variable intestinal metagenomes of the red palm weevil (Rhynchophorus ferrugineus).</title>
        <authorList>
            <person name="Jia S."/>
            <person name="Zhang X."/>
            <person name="Zhang G."/>
            <person name="Yin A."/>
            <person name="Zhang S."/>
            <person name="Li F."/>
            <person name="Wang L."/>
            <person name="Zhao D."/>
            <person name="Yun Q."/>
            <person name="Tala"/>
            <person name="Wang J."/>
            <person name="Sun G."/>
            <person name="Baabdullah M."/>
            <person name="Yu X."/>
            <person name="Hu S."/>
            <person name="Al-Mssallem I.S."/>
            <person name="Yu J."/>
        </authorList>
    </citation>
    <scope>NUCLEOTIDE SEQUENCE</scope>
</reference>
<dbReference type="GO" id="GO:0004553">
    <property type="term" value="F:hydrolase activity, hydrolyzing O-glycosyl compounds"/>
    <property type="evidence" value="ECO:0007669"/>
    <property type="project" value="InterPro"/>
</dbReference>
<dbReference type="InterPro" id="IPR022790">
    <property type="entry name" value="GH26_dom"/>
</dbReference>
<dbReference type="PROSITE" id="PS51764">
    <property type="entry name" value="GH26"/>
    <property type="match status" value="1"/>
</dbReference>
<comment type="caution">
    <text evidence="3">Lacks conserved residue(s) required for the propagation of feature annotation.</text>
</comment>
<evidence type="ECO:0000256" key="2">
    <source>
        <dbReference type="ARBA" id="ARBA00023295"/>
    </source>
</evidence>
<evidence type="ECO:0000256" key="1">
    <source>
        <dbReference type="ARBA" id="ARBA00022801"/>
    </source>
</evidence>
<keyword evidence="2" id="KW-0326">Glycosidase</keyword>
<dbReference type="InterPro" id="IPR017853">
    <property type="entry name" value="GH"/>
</dbReference>
<evidence type="ECO:0000313" key="5">
    <source>
        <dbReference type="EMBL" id="AIA89180.1"/>
    </source>
</evidence>
<feature type="domain" description="GH26" evidence="4">
    <location>
        <begin position="1"/>
        <end position="120"/>
    </location>
</feature>
<evidence type="ECO:0000256" key="3">
    <source>
        <dbReference type="PROSITE-ProRule" id="PRU01100"/>
    </source>
</evidence>
<dbReference type="Gene3D" id="3.20.20.80">
    <property type="entry name" value="Glycosidases"/>
    <property type="match status" value="1"/>
</dbReference>
<name>A0A060C824_9BACT</name>
<sequence length="126" mass="14311">MDDYIDVGREDNSGSPEQVFQGFVQSLEELSTIALRHGKLAAMTEVGTPNALAGVERHPWTGFLDRGADANDLTRRVLWYLTWTNSWHDEPNIYGTPLSGDSTGPDFRDMREKGFIHFLDRMPRIQ</sequence>
<evidence type="ECO:0000259" key="4">
    <source>
        <dbReference type="PROSITE" id="PS51764"/>
    </source>
</evidence>
<keyword evidence="1" id="KW-0378">Hydrolase</keyword>
<protein>
    <submittedName>
        <fullName evidence="5">CAZy families GH26 protein</fullName>
    </submittedName>
</protein>
<proteinExistence type="inferred from homology"/>
<dbReference type="EMBL" id="KF121889">
    <property type="protein sequence ID" value="AIA89180.1"/>
    <property type="molecule type" value="Genomic_DNA"/>
</dbReference>
<dbReference type="SUPFAM" id="SSF51445">
    <property type="entry name" value="(Trans)glycosidases"/>
    <property type="match status" value="1"/>
</dbReference>